<reference evidence="2 3" key="1">
    <citation type="submission" date="2013-12" db="EMBL/GenBank/DDBJ databases">
        <authorList>
            <person name="Stott M."/>
        </authorList>
    </citation>
    <scope>NUCLEOTIDE SEQUENCE [LARGE SCALE GENOMIC DNA]</scope>
    <source>
        <strain evidence="2 3">K22</strain>
    </source>
</reference>
<dbReference type="EC" id="3.4.11.19" evidence="2"/>
<gene>
    <name evidence="2" type="ORF">PYK22_00492</name>
</gene>
<sequence length="418" mass="43726">MRGLKLPVEARRRIFLAALSLPLGGALFFVGVCGQNARPRAREAGVIVGILPTGPLNAITDVAGVAVGHVTIIRGDDVRTGVTAILPHTGNIFREKVPGAVFVGNGFGKLTGSTQVAELGEIETPIILTSTLSVPRAADAVLDYVLSLPGNEDVQSVNPLVAETNDGLLNDIRGRYIAREDVLTAIRNARGGPVEEGAVGAGTGTVAFGFKGGIGTASRRLPPNLGGYTVGVLVQTNFGGVLTINGAPVGLELGQHYLRDELRKGAARRTDSSASAAMADDPADGSVIIVIATDAPVDARNLRRLAARAMMGLARTGAAGTNGSGDYAIAFSTAPEVRINMDRARAARYAPLPTKLLSNEAMSPLFLAVIEATEEAIYNSLFRATTMTGRGRTVEALPIERTLEILRRHDALGKRDAR</sequence>
<keyword evidence="2" id="KW-0378">Hydrolase</keyword>
<dbReference type="AlphaFoldDB" id="A0A0B6WTF3"/>
<name>A0A0B6WTF3_9BACT</name>
<proteinExistence type="inferred from homology"/>
<reference evidence="2 3" key="2">
    <citation type="submission" date="2015-01" db="EMBL/GenBank/DDBJ databases">
        <title>Complete genome sequence of Pyrinomonas methylaliphatogenes type strain K22T.</title>
        <authorList>
            <person name="Lee K.C.Y."/>
            <person name="Power J.F."/>
            <person name="Dunfield P.F."/>
            <person name="Morgan X.C."/>
            <person name="Huttenhower C."/>
            <person name="Stott M.B."/>
        </authorList>
    </citation>
    <scope>NUCLEOTIDE SEQUENCE [LARGE SCALE GENOMIC DNA]</scope>
    <source>
        <strain evidence="2 3">K22</strain>
    </source>
</reference>
<dbReference type="EMBL" id="CBXV010000002">
    <property type="protein sequence ID" value="CDM64498.1"/>
    <property type="molecule type" value="Genomic_DNA"/>
</dbReference>
<evidence type="ECO:0000313" key="2">
    <source>
        <dbReference type="EMBL" id="CDM64498.1"/>
    </source>
</evidence>
<evidence type="ECO:0000313" key="3">
    <source>
        <dbReference type="Proteomes" id="UP000031518"/>
    </source>
</evidence>
<keyword evidence="2" id="KW-0645">Protease</keyword>
<dbReference type="InterPro" id="IPR016117">
    <property type="entry name" value="ArgJ-like_dom_sf"/>
</dbReference>
<evidence type="ECO:0000256" key="1">
    <source>
        <dbReference type="ARBA" id="ARBA00007068"/>
    </source>
</evidence>
<dbReference type="Proteomes" id="UP000031518">
    <property type="component" value="Unassembled WGS sequence"/>
</dbReference>
<dbReference type="PANTHER" id="PTHR36512">
    <property type="entry name" value="D-AMINOPEPTIDASE"/>
    <property type="match status" value="1"/>
</dbReference>
<organism evidence="2 3">
    <name type="scientific">Pyrinomonas methylaliphatogenes</name>
    <dbReference type="NCBI Taxonomy" id="454194"/>
    <lineage>
        <taxon>Bacteria</taxon>
        <taxon>Pseudomonadati</taxon>
        <taxon>Acidobacteriota</taxon>
        <taxon>Blastocatellia</taxon>
        <taxon>Blastocatellales</taxon>
        <taxon>Pyrinomonadaceae</taxon>
        <taxon>Pyrinomonas</taxon>
    </lineage>
</organism>
<keyword evidence="2" id="KW-0031">Aminopeptidase</keyword>
<dbReference type="PANTHER" id="PTHR36512:SF3">
    <property type="entry name" value="BLR5678 PROTEIN"/>
    <property type="match status" value="1"/>
</dbReference>
<dbReference type="SUPFAM" id="SSF56266">
    <property type="entry name" value="DmpA/ArgJ-like"/>
    <property type="match status" value="1"/>
</dbReference>
<dbReference type="CDD" id="cd02253">
    <property type="entry name" value="DmpA"/>
    <property type="match status" value="1"/>
</dbReference>
<protein>
    <submittedName>
        <fullName evidence="2">L-aminopeptidase DmpA</fullName>
        <ecNumber evidence="2">3.4.11.19</ecNumber>
    </submittedName>
</protein>
<accession>A0A0B6WTF3</accession>
<dbReference type="Gene3D" id="3.60.70.12">
    <property type="entry name" value="L-amino peptidase D-ALA esterase/amidase"/>
    <property type="match status" value="1"/>
</dbReference>
<dbReference type="RefSeq" id="WP_083437574.1">
    <property type="nucleotide sequence ID" value="NZ_CBXV010000002.1"/>
</dbReference>
<dbReference type="STRING" id="454194.PYK22_00492"/>
<dbReference type="InterPro" id="IPR005321">
    <property type="entry name" value="Peptidase_S58_DmpA"/>
</dbReference>
<dbReference type="GO" id="GO:0004177">
    <property type="term" value="F:aminopeptidase activity"/>
    <property type="evidence" value="ECO:0007669"/>
    <property type="project" value="UniProtKB-KW"/>
</dbReference>
<keyword evidence="3" id="KW-1185">Reference proteome</keyword>
<comment type="similarity">
    <text evidence="1">Belongs to the peptidase S58 family.</text>
</comment>
<dbReference type="Pfam" id="PF03576">
    <property type="entry name" value="Peptidase_S58"/>
    <property type="match status" value="1"/>
</dbReference>
<dbReference type="OrthoDB" id="9770388at2"/>